<name>A0ABT9VPV1_9BACI</name>
<dbReference type="InterPro" id="IPR052708">
    <property type="entry name" value="PxpC"/>
</dbReference>
<evidence type="ECO:0000259" key="4">
    <source>
        <dbReference type="SMART" id="SM00797"/>
    </source>
</evidence>
<dbReference type="SMART" id="SM00797">
    <property type="entry name" value="AHS2"/>
    <property type="match status" value="1"/>
</dbReference>
<dbReference type="InterPro" id="IPR003778">
    <property type="entry name" value="CT_A_B"/>
</dbReference>
<accession>A0ABT9VPV1</accession>
<evidence type="ECO:0000256" key="3">
    <source>
        <dbReference type="ARBA" id="ARBA00022840"/>
    </source>
</evidence>
<keyword evidence="2" id="KW-0378">Hydrolase</keyword>
<dbReference type="Proteomes" id="UP001225646">
    <property type="component" value="Unassembled WGS sequence"/>
</dbReference>
<dbReference type="InterPro" id="IPR029000">
    <property type="entry name" value="Cyclophilin-like_dom_sf"/>
</dbReference>
<dbReference type="NCBIfam" id="TIGR00724">
    <property type="entry name" value="urea_amlyse_rel"/>
    <property type="match status" value="1"/>
</dbReference>
<proteinExistence type="predicted"/>
<evidence type="ECO:0000313" key="6">
    <source>
        <dbReference type="Proteomes" id="UP001225646"/>
    </source>
</evidence>
<keyword evidence="6" id="KW-1185">Reference proteome</keyword>
<gene>
    <name evidence="5" type="ORF">J2S06_002063</name>
</gene>
<reference evidence="5 6" key="1">
    <citation type="submission" date="2023-07" db="EMBL/GenBank/DDBJ databases">
        <title>Genomic Encyclopedia of Type Strains, Phase IV (KMG-IV): sequencing the most valuable type-strain genomes for metagenomic binning, comparative biology and taxonomic classification.</title>
        <authorList>
            <person name="Goeker M."/>
        </authorList>
    </citation>
    <scope>NUCLEOTIDE SEQUENCE [LARGE SCALE GENOMIC DNA]</scope>
    <source>
        <strain evidence="5 6">DSM 19092</strain>
    </source>
</reference>
<protein>
    <submittedName>
        <fullName evidence="5">Antagonist of KipI</fullName>
    </submittedName>
</protein>
<dbReference type="PANTHER" id="PTHR43309:SF5">
    <property type="entry name" value="5-OXOPROLINASE SUBUNIT C"/>
    <property type="match status" value="1"/>
</dbReference>
<evidence type="ECO:0000256" key="2">
    <source>
        <dbReference type="ARBA" id="ARBA00022801"/>
    </source>
</evidence>
<sequence>MNQPLFEVIKPGLLTTIQDLGRYGYQQYGIVAAGAMDSYAMRMANVLVGNDLNEGVLEATMLGPSLLCLHDAVIAICGGDLSPMVNGSPAPLWKSFLIKKGETLTFHAPKNGARAYISVSGGFDAPRVLGSKSTYLKAQLGGYNGRELQKGDILSGSGEMSKKNIGRSLHPQLIPIYEKNITVRVVLGPHEHMFTEKGIETFLTTTYTVTPQSDRMGYRLSGAKIEHVRTADIISDAVPLGGIQVPSSGEPIILMADRQTTGGYTRIGTIISVDLPKVAQLLPKSTIRFQKVSVAEAQQYALQEAKLFKIFTLANI</sequence>
<dbReference type="EMBL" id="JAUSTR010000008">
    <property type="protein sequence ID" value="MDQ0162986.1"/>
    <property type="molecule type" value="Genomic_DNA"/>
</dbReference>
<dbReference type="PANTHER" id="PTHR43309">
    <property type="entry name" value="5-OXOPROLINASE SUBUNIT C"/>
    <property type="match status" value="1"/>
</dbReference>
<evidence type="ECO:0000256" key="1">
    <source>
        <dbReference type="ARBA" id="ARBA00022741"/>
    </source>
</evidence>
<dbReference type="SUPFAM" id="SSF50891">
    <property type="entry name" value="Cyclophilin-like"/>
    <property type="match status" value="1"/>
</dbReference>
<dbReference type="RefSeq" id="WP_419152218.1">
    <property type="nucleotide sequence ID" value="NZ_JAUSTR010000008.1"/>
</dbReference>
<keyword evidence="3" id="KW-0067">ATP-binding</keyword>
<comment type="caution">
    <text evidence="5">The sequence shown here is derived from an EMBL/GenBank/DDBJ whole genome shotgun (WGS) entry which is preliminary data.</text>
</comment>
<organism evidence="5 6">
    <name type="scientific">Aeribacillus alveayuensis</name>
    <dbReference type="NCBI Taxonomy" id="279215"/>
    <lineage>
        <taxon>Bacteria</taxon>
        <taxon>Bacillati</taxon>
        <taxon>Bacillota</taxon>
        <taxon>Bacilli</taxon>
        <taxon>Bacillales</taxon>
        <taxon>Bacillaceae</taxon>
        <taxon>Aeribacillus</taxon>
    </lineage>
</organism>
<feature type="domain" description="Carboxyltransferase" evidence="4">
    <location>
        <begin position="27"/>
        <end position="306"/>
    </location>
</feature>
<dbReference type="Pfam" id="PF02626">
    <property type="entry name" value="CT_A_B"/>
    <property type="match status" value="1"/>
</dbReference>
<dbReference type="Gene3D" id="2.40.100.10">
    <property type="entry name" value="Cyclophilin-like"/>
    <property type="match status" value="1"/>
</dbReference>
<evidence type="ECO:0000313" key="5">
    <source>
        <dbReference type="EMBL" id="MDQ0162986.1"/>
    </source>
</evidence>
<keyword evidence="1" id="KW-0547">Nucleotide-binding</keyword>